<sequence>GERLVAAIDRLAPAGAGVVLGGDFNTKEALGSLEAPEEPLFAVLRDAGFDWHRCNVPGPTQRTRPDGTPVPPFAKLDWLFTRHADAEAPATIAAVDETGAAISDHDVVAATVLTGVVAEQKVAAGAEA</sequence>
<dbReference type="RefSeq" id="WP_161790547.1">
    <property type="nucleotide sequence ID" value="NZ_JANX01001153.1"/>
</dbReference>
<protein>
    <recommendedName>
        <fullName evidence="1">Endonuclease/exonuclease/phosphatase domain-containing protein</fullName>
    </recommendedName>
</protein>
<evidence type="ECO:0000313" key="2">
    <source>
        <dbReference type="EMBL" id="KGM29995.1"/>
    </source>
</evidence>
<accession>A0A0A0CW72</accession>
<name>A0A0A0CW72_9PROT</name>
<dbReference type="EMBL" id="JANX01001153">
    <property type="protein sequence ID" value="KGM29995.1"/>
    <property type="molecule type" value="Genomic_DNA"/>
</dbReference>
<organism evidence="2 3">
    <name type="scientific">Inquilinus limosus MP06</name>
    <dbReference type="NCBI Taxonomy" id="1398085"/>
    <lineage>
        <taxon>Bacteria</taxon>
        <taxon>Pseudomonadati</taxon>
        <taxon>Pseudomonadota</taxon>
        <taxon>Alphaproteobacteria</taxon>
        <taxon>Rhodospirillales</taxon>
        <taxon>Rhodospirillaceae</taxon>
        <taxon>Inquilinus</taxon>
    </lineage>
</organism>
<dbReference type="GO" id="GO:0003824">
    <property type="term" value="F:catalytic activity"/>
    <property type="evidence" value="ECO:0007669"/>
    <property type="project" value="InterPro"/>
</dbReference>
<dbReference type="InterPro" id="IPR005135">
    <property type="entry name" value="Endo/exonuclease/phosphatase"/>
</dbReference>
<dbReference type="Proteomes" id="UP000029995">
    <property type="component" value="Unassembled WGS sequence"/>
</dbReference>
<dbReference type="AlphaFoldDB" id="A0A0A0CW72"/>
<feature type="non-terminal residue" evidence="2">
    <location>
        <position position="1"/>
    </location>
</feature>
<dbReference type="Pfam" id="PF03372">
    <property type="entry name" value="Exo_endo_phos"/>
    <property type="match status" value="1"/>
</dbReference>
<dbReference type="Gene3D" id="3.60.10.10">
    <property type="entry name" value="Endonuclease/exonuclease/phosphatase"/>
    <property type="match status" value="1"/>
</dbReference>
<feature type="domain" description="Endonuclease/exonuclease/phosphatase" evidence="1">
    <location>
        <begin position="4"/>
        <end position="105"/>
    </location>
</feature>
<proteinExistence type="predicted"/>
<dbReference type="OrthoDB" id="8047712at2"/>
<dbReference type="SUPFAM" id="SSF56219">
    <property type="entry name" value="DNase I-like"/>
    <property type="match status" value="1"/>
</dbReference>
<comment type="caution">
    <text evidence="2">The sequence shown here is derived from an EMBL/GenBank/DDBJ whole genome shotgun (WGS) entry which is preliminary data.</text>
</comment>
<gene>
    <name evidence="2" type="ORF">P409_35720</name>
</gene>
<reference evidence="2 3" key="1">
    <citation type="submission" date="2014-01" db="EMBL/GenBank/DDBJ databases">
        <title>Genome sequence determination for a cystic fibrosis isolate, Inquilinus limosus.</title>
        <authorList>
            <person name="Pino M."/>
            <person name="Di Conza J."/>
            <person name="Gutkind G."/>
        </authorList>
    </citation>
    <scope>NUCLEOTIDE SEQUENCE [LARGE SCALE GENOMIC DNA]</scope>
    <source>
        <strain evidence="2 3">MP06</strain>
    </source>
</reference>
<dbReference type="InterPro" id="IPR036691">
    <property type="entry name" value="Endo/exonu/phosph_ase_sf"/>
</dbReference>
<evidence type="ECO:0000259" key="1">
    <source>
        <dbReference type="Pfam" id="PF03372"/>
    </source>
</evidence>
<evidence type="ECO:0000313" key="3">
    <source>
        <dbReference type="Proteomes" id="UP000029995"/>
    </source>
</evidence>